<gene>
    <name evidence="2" type="ORF">H7K45_29520</name>
</gene>
<evidence type="ECO:0000313" key="2">
    <source>
        <dbReference type="EMBL" id="MCV7424688.1"/>
    </source>
</evidence>
<evidence type="ECO:0000313" key="3">
    <source>
        <dbReference type="Proteomes" id="UP001141629"/>
    </source>
</evidence>
<evidence type="ECO:0000256" key="1">
    <source>
        <dbReference type="SAM" id="MobiDB-lite"/>
    </source>
</evidence>
<organism evidence="2 3">
    <name type="scientific">Mycobacterium yunnanensis</name>
    <dbReference type="NCBI Taxonomy" id="368477"/>
    <lineage>
        <taxon>Bacteria</taxon>
        <taxon>Bacillati</taxon>
        <taxon>Actinomycetota</taxon>
        <taxon>Actinomycetes</taxon>
        <taxon>Mycobacteriales</taxon>
        <taxon>Mycobacteriaceae</taxon>
        <taxon>Mycobacterium</taxon>
    </lineage>
</organism>
<reference evidence="2" key="2">
    <citation type="journal article" date="2022" name="BMC Genomics">
        <title>Comparative genome analysis of mycobacteria focusing on tRNA and non-coding RNA.</title>
        <authorList>
            <person name="Behra P.R.K."/>
            <person name="Pettersson B.M.F."/>
            <person name="Ramesh M."/>
            <person name="Das S."/>
            <person name="Dasgupta S."/>
            <person name="Kirsebom L.A."/>
        </authorList>
    </citation>
    <scope>NUCLEOTIDE SEQUENCE</scope>
    <source>
        <strain evidence="2">DSM 44838</strain>
    </source>
</reference>
<comment type="caution">
    <text evidence="2">The sequence shown here is derived from an EMBL/GenBank/DDBJ whole genome shotgun (WGS) entry which is preliminary data.</text>
</comment>
<dbReference type="EMBL" id="JACKVK010000022">
    <property type="protein sequence ID" value="MCV7424688.1"/>
    <property type="molecule type" value="Genomic_DNA"/>
</dbReference>
<accession>A0A9X3C3N6</accession>
<name>A0A9X3C3N6_9MYCO</name>
<keyword evidence="3" id="KW-1185">Reference proteome</keyword>
<feature type="compositionally biased region" description="Basic and acidic residues" evidence="1">
    <location>
        <begin position="36"/>
        <end position="49"/>
    </location>
</feature>
<dbReference type="RefSeq" id="WP_263999775.1">
    <property type="nucleotide sequence ID" value="NZ_JACKVK010000022.1"/>
</dbReference>
<feature type="region of interest" description="Disordered" evidence="1">
    <location>
        <begin position="1"/>
        <end position="49"/>
    </location>
</feature>
<protein>
    <submittedName>
        <fullName evidence="2">Uncharacterized protein</fullName>
    </submittedName>
</protein>
<dbReference type="Proteomes" id="UP001141629">
    <property type="component" value="Unassembled WGS sequence"/>
</dbReference>
<feature type="compositionally biased region" description="Basic and acidic residues" evidence="1">
    <location>
        <begin position="1"/>
        <end position="15"/>
    </location>
</feature>
<sequence>MADEREQTTDEHTEATEPPPGPADHGRSGGMATREVAPDVVKRSGDATD</sequence>
<reference evidence="2" key="1">
    <citation type="submission" date="2020-07" db="EMBL/GenBank/DDBJ databases">
        <authorList>
            <person name="Pettersson B.M.F."/>
            <person name="Behra P.R.K."/>
            <person name="Ramesh M."/>
            <person name="Das S."/>
            <person name="Dasgupta S."/>
            <person name="Kirsebom L.A."/>
        </authorList>
    </citation>
    <scope>NUCLEOTIDE SEQUENCE</scope>
    <source>
        <strain evidence="2">DSM 44838</strain>
    </source>
</reference>
<proteinExistence type="predicted"/>
<dbReference type="AlphaFoldDB" id="A0A9X3C3N6"/>